<organism evidence="2">
    <name type="scientific">marine sediment metagenome</name>
    <dbReference type="NCBI Taxonomy" id="412755"/>
    <lineage>
        <taxon>unclassified sequences</taxon>
        <taxon>metagenomes</taxon>
        <taxon>ecological metagenomes</taxon>
    </lineage>
</organism>
<feature type="non-terminal residue" evidence="2">
    <location>
        <position position="1"/>
    </location>
</feature>
<sequence length="384" mass="41592">TGVDSGARNEAMLEGIQEAEARIFMEQTLARGILPEALAQRTQRVLDDHYRRTLHIGAGGVDYVTMDDHGDWQARSRRLYSAAAAVAGHIGLDVDRTVFGQARQRTFHGREGGRVLEKVTGNTLTLPALGQRRLTLRLRNWSDKPRAFKAAAAEPWIALEKTSGEVTGQQGLGIILDGKTLKAGQQVAGTLTITDVATGTRYPVKIHATVTKPFELRLSHTVRYRTGGGSGARGPHEVKFTVYPVLNVQAGGKASREFLLVNHTAARQDWKIDSAEAWLTVQPGSGRLDADSSLTVKVTAKPTESGPSVRQTALRLTAAGGAVDESHQITTYVTPPYRRPAVPAGQAVYLNDLDQKTMVVSHVELGGDPVRGKGKVPCYHRSRS</sequence>
<evidence type="ECO:0000313" key="2">
    <source>
        <dbReference type="EMBL" id="GAF70736.1"/>
    </source>
</evidence>
<proteinExistence type="predicted"/>
<dbReference type="Pfam" id="PF19190">
    <property type="entry name" value="BACON_2"/>
    <property type="match status" value="1"/>
</dbReference>
<name>X0S682_9ZZZZ</name>
<dbReference type="EMBL" id="BARS01007889">
    <property type="protein sequence ID" value="GAF70736.1"/>
    <property type="molecule type" value="Genomic_DNA"/>
</dbReference>
<dbReference type="InterPro" id="IPR024361">
    <property type="entry name" value="BACON"/>
</dbReference>
<accession>X0S682</accession>
<gene>
    <name evidence="2" type="ORF">S01H1_15115</name>
</gene>
<comment type="caution">
    <text evidence="2">The sequence shown here is derived from an EMBL/GenBank/DDBJ whole genome shotgun (WGS) entry which is preliminary data.</text>
</comment>
<dbReference type="AlphaFoldDB" id="X0S682"/>
<protein>
    <recommendedName>
        <fullName evidence="1">BACON domain-containing protein</fullName>
    </recommendedName>
</protein>
<dbReference type="Gene3D" id="2.60.40.10">
    <property type="entry name" value="Immunoglobulins"/>
    <property type="match status" value="1"/>
</dbReference>
<dbReference type="InterPro" id="IPR013783">
    <property type="entry name" value="Ig-like_fold"/>
</dbReference>
<reference evidence="2" key="1">
    <citation type="journal article" date="2014" name="Front. Microbiol.">
        <title>High frequency of phylogenetically diverse reductive dehalogenase-homologous genes in deep subseafloor sedimentary metagenomes.</title>
        <authorList>
            <person name="Kawai M."/>
            <person name="Futagami T."/>
            <person name="Toyoda A."/>
            <person name="Takaki Y."/>
            <person name="Nishi S."/>
            <person name="Hori S."/>
            <person name="Arai W."/>
            <person name="Tsubouchi T."/>
            <person name="Morono Y."/>
            <person name="Uchiyama I."/>
            <person name="Ito T."/>
            <person name="Fujiyama A."/>
            <person name="Inagaki F."/>
            <person name="Takami H."/>
        </authorList>
    </citation>
    <scope>NUCLEOTIDE SEQUENCE</scope>
    <source>
        <strain evidence="2">Expedition CK06-06</strain>
    </source>
</reference>
<evidence type="ECO:0000259" key="1">
    <source>
        <dbReference type="Pfam" id="PF19190"/>
    </source>
</evidence>
<feature type="domain" description="BACON" evidence="1">
    <location>
        <begin position="252"/>
        <end position="314"/>
    </location>
</feature>
<feature type="non-terminal residue" evidence="2">
    <location>
        <position position="384"/>
    </location>
</feature>